<keyword evidence="7" id="KW-0249">Electron transport</keyword>
<name>A0ABR1PD65_DIAER</name>
<dbReference type="PANTHER" id="PTHR15422:SF24">
    <property type="entry name" value="DOMON RELATED DOMAIN-CONTAINING PROTEIN"/>
    <property type="match status" value="1"/>
</dbReference>
<protein>
    <recommendedName>
        <fullName evidence="13">Cytochrome b561 domain-containing protein</fullName>
    </recommendedName>
</protein>
<dbReference type="InterPro" id="IPR006593">
    <property type="entry name" value="Cyt_b561/ferric_Rdtase_TM"/>
</dbReference>
<feature type="transmembrane region" description="Helical" evidence="12">
    <location>
        <begin position="136"/>
        <end position="155"/>
    </location>
</feature>
<evidence type="ECO:0000256" key="9">
    <source>
        <dbReference type="ARBA" id="ARBA00023004"/>
    </source>
</evidence>
<feature type="region of interest" description="Disordered" evidence="11">
    <location>
        <begin position="396"/>
        <end position="791"/>
    </location>
</feature>
<feature type="compositionally biased region" description="Basic and acidic residues" evidence="11">
    <location>
        <begin position="659"/>
        <end position="669"/>
    </location>
</feature>
<evidence type="ECO:0000256" key="11">
    <source>
        <dbReference type="SAM" id="MobiDB-lite"/>
    </source>
</evidence>
<accession>A0ABR1PD65</accession>
<evidence type="ECO:0000259" key="13">
    <source>
        <dbReference type="PROSITE" id="PS50939"/>
    </source>
</evidence>
<dbReference type="EMBL" id="JAKNSF020000017">
    <property type="protein sequence ID" value="KAK7733755.1"/>
    <property type="molecule type" value="Genomic_DNA"/>
</dbReference>
<comment type="caution">
    <text evidence="14">The sequence shown here is derived from an EMBL/GenBank/DDBJ whole genome shotgun (WGS) entry which is preliminary data.</text>
</comment>
<evidence type="ECO:0000256" key="6">
    <source>
        <dbReference type="ARBA" id="ARBA00022723"/>
    </source>
</evidence>
<feature type="compositionally biased region" description="Basic and acidic residues" evidence="11">
    <location>
        <begin position="300"/>
        <end position="323"/>
    </location>
</feature>
<dbReference type="PANTHER" id="PTHR15422">
    <property type="entry name" value="OS05G0565100 PROTEIN"/>
    <property type="match status" value="1"/>
</dbReference>
<feature type="compositionally biased region" description="Low complexity" evidence="11">
    <location>
        <begin position="571"/>
        <end position="587"/>
    </location>
</feature>
<feature type="domain" description="Cytochrome b561" evidence="13">
    <location>
        <begin position="36"/>
        <end position="220"/>
    </location>
</feature>
<feature type="compositionally biased region" description="Low complexity" evidence="11">
    <location>
        <begin position="711"/>
        <end position="722"/>
    </location>
</feature>
<evidence type="ECO:0000256" key="4">
    <source>
        <dbReference type="ARBA" id="ARBA00022617"/>
    </source>
</evidence>
<feature type="transmembrane region" description="Helical" evidence="12">
    <location>
        <begin position="103"/>
        <end position="124"/>
    </location>
</feature>
<feature type="compositionally biased region" description="Basic residues" evidence="11">
    <location>
        <begin position="263"/>
        <end position="288"/>
    </location>
</feature>
<keyword evidence="6" id="KW-0479">Metal-binding</keyword>
<gene>
    <name evidence="14" type="ORF">SLS63_004540</name>
</gene>
<keyword evidence="8 12" id="KW-1133">Transmembrane helix</keyword>
<evidence type="ECO:0000256" key="8">
    <source>
        <dbReference type="ARBA" id="ARBA00022989"/>
    </source>
</evidence>
<evidence type="ECO:0000256" key="2">
    <source>
        <dbReference type="ARBA" id="ARBA00004141"/>
    </source>
</evidence>
<feature type="compositionally biased region" description="Basic and acidic residues" evidence="11">
    <location>
        <begin position="608"/>
        <end position="624"/>
    </location>
</feature>
<evidence type="ECO:0000313" key="15">
    <source>
        <dbReference type="Proteomes" id="UP001430848"/>
    </source>
</evidence>
<feature type="transmembrane region" description="Helical" evidence="12">
    <location>
        <begin position="195"/>
        <end position="214"/>
    </location>
</feature>
<organism evidence="14 15">
    <name type="scientific">Diaporthe eres</name>
    <name type="common">Phomopsis oblonga</name>
    <dbReference type="NCBI Taxonomy" id="83184"/>
    <lineage>
        <taxon>Eukaryota</taxon>
        <taxon>Fungi</taxon>
        <taxon>Dikarya</taxon>
        <taxon>Ascomycota</taxon>
        <taxon>Pezizomycotina</taxon>
        <taxon>Sordariomycetes</taxon>
        <taxon>Sordariomycetidae</taxon>
        <taxon>Diaporthales</taxon>
        <taxon>Diaporthaceae</taxon>
        <taxon>Diaporthe</taxon>
        <taxon>Diaporthe eres species complex</taxon>
    </lineage>
</organism>
<keyword evidence="9" id="KW-0408">Iron</keyword>
<comment type="cofactor">
    <cofactor evidence="1">
        <name>heme b</name>
        <dbReference type="ChEBI" id="CHEBI:60344"/>
    </cofactor>
</comment>
<comment type="subcellular location">
    <subcellularLocation>
        <location evidence="2">Membrane</location>
        <topology evidence="2">Multi-pass membrane protein</topology>
    </subcellularLocation>
</comment>
<evidence type="ECO:0000256" key="10">
    <source>
        <dbReference type="ARBA" id="ARBA00023136"/>
    </source>
</evidence>
<feature type="transmembrane region" description="Helical" evidence="12">
    <location>
        <begin position="71"/>
        <end position="91"/>
    </location>
</feature>
<reference evidence="14 15" key="1">
    <citation type="submission" date="2024-02" db="EMBL/GenBank/DDBJ databases">
        <title>De novo assembly and annotation of 12 fungi associated with fruit tree decline syndrome in Ontario, Canada.</title>
        <authorList>
            <person name="Sulman M."/>
            <person name="Ellouze W."/>
            <person name="Ilyukhin E."/>
        </authorList>
    </citation>
    <scope>NUCLEOTIDE SEQUENCE [LARGE SCALE GENOMIC DNA]</scope>
    <source>
        <strain evidence="14 15">M169</strain>
    </source>
</reference>
<keyword evidence="5 12" id="KW-0812">Transmembrane</keyword>
<keyword evidence="3" id="KW-0813">Transport</keyword>
<dbReference type="Proteomes" id="UP001430848">
    <property type="component" value="Unassembled WGS sequence"/>
</dbReference>
<feature type="transmembrane region" description="Helical" evidence="12">
    <location>
        <begin position="167"/>
        <end position="189"/>
    </location>
</feature>
<evidence type="ECO:0000256" key="1">
    <source>
        <dbReference type="ARBA" id="ARBA00001970"/>
    </source>
</evidence>
<evidence type="ECO:0000256" key="7">
    <source>
        <dbReference type="ARBA" id="ARBA00022982"/>
    </source>
</evidence>
<dbReference type="SMART" id="SM00665">
    <property type="entry name" value="B561"/>
    <property type="match status" value="1"/>
</dbReference>
<keyword evidence="10 12" id="KW-0472">Membrane</keyword>
<feature type="compositionally biased region" description="Basic and acidic residues" evidence="11">
    <location>
        <begin position="396"/>
        <end position="414"/>
    </location>
</feature>
<feature type="region of interest" description="Disordered" evidence="11">
    <location>
        <begin position="350"/>
        <end position="378"/>
    </location>
</feature>
<feature type="compositionally biased region" description="Low complexity" evidence="11">
    <location>
        <begin position="503"/>
        <end position="514"/>
    </location>
</feature>
<keyword evidence="4" id="KW-0349">Heme</keyword>
<feature type="compositionally biased region" description="Basic and acidic residues" evidence="11">
    <location>
        <begin position="588"/>
        <end position="600"/>
    </location>
</feature>
<feature type="region of interest" description="Disordered" evidence="11">
    <location>
        <begin position="263"/>
        <end position="326"/>
    </location>
</feature>
<evidence type="ECO:0000256" key="5">
    <source>
        <dbReference type="ARBA" id="ARBA00022692"/>
    </source>
</evidence>
<evidence type="ECO:0000256" key="3">
    <source>
        <dbReference type="ARBA" id="ARBA00022448"/>
    </source>
</evidence>
<dbReference type="CDD" id="cd08760">
    <property type="entry name" value="Cyt_b561_FRRS1_like"/>
    <property type="match status" value="1"/>
</dbReference>
<feature type="compositionally biased region" description="Pro residues" evidence="11">
    <location>
        <begin position="483"/>
        <end position="496"/>
    </location>
</feature>
<feature type="compositionally biased region" description="Basic and acidic residues" evidence="11">
    <location>
        <begin position="547"/>
        <end position="570"/>
    </location>
</feature>
<sequence length="791" mass="86471">MAPLNDMSAPGTASYESDTMEVGDGTWDFTKNDFLLPNLVGLNFETMQYNGMGNRFSTLAQYHTLIKAHGIIGVIVFLFIVPIAIFYARFYTKRPGYAIRYHAYLQILAVLLTTVVFVLGYFSVGPERSLTNPHHGIGVAIYTLILLQIVGGRIIKNIRGRSLRVMLHQWFGRTIALLGIAQVPLGLTLYGSPKYTFILFAVWMAFLVFLYFILEYRAYERPDYVVRDGRSEIVHSERKSSGGGSKWLGPLAAGGAAWALLRGRKRERSRSRSRSRSRASRLRSRSRSRAPEVIPSRRASYIEDEKYTDRYSERPRKSTDEHGGGFMNKFLGVGAGLGAGALIGRMMGKRKRGVDDDEYSAVATDTPSRRRPSRGAAEKGLLAGLGLGWFARKMKDRREHKEEDRMRIEEEERRTGRHSPRYTGDGYSPRRDSRRASIRPAGPPRRGTSPSRLTEESSLIEPRPLSGYESHPPLEPLPTGGYRPPPTASGPAPPPVGQYANLVSAPAPGVVPVPMDGGTHSRTHSRQSVVEMPLMPSDPHGVLHTAKSSESESYLSRRDRRSDSRRRAGDDAAAAAAASAGILAAEQEAQRRAESDRDRTPPVSVKVKVHDDKDRNVTLRRLTEEEALAARRARRRRTESMSSLSGSEAPGGSSRTRYRRDTSRRRAAEEGAESAAESSLSPLPQPTPAFAGGKKPKDSAYYSGQPLQQFGPAGTTPAAGATVSSLGSIQSPGSHGTWSGMSPAGPSVAGGMPAAGPSEASGTASAADRRRRRRLERQNARPGASGTVDFT</sequence>
<keyword evidence="15" id="KW-1185">Reference proteome</keyword>
<evidence type="ECO:0000256" key="12">
    <source>
        <dbReference type="SAM" id="Phobius"/>
    </source>
</evidence>
<evidence type="ECO:0000313" key="14">
    <source>
        <dbReference type="EMBL" id="KAK7733755.1"/>
    </source>
</evidence>
<dbReference type="PROSITE" id="PS50939">
    <property type="entry name" value="CYTOCHROME_B561"/>
    <property type="match status" value="1"/>
</dbReference>
<proteinExistence type="predicted"/>
<dbReference type="Gene3D" id="1.20.120.1770">
    <property type="match status" value="1"/>
</dbReference>
<feature type="compositionally biased region" description="Polar residues" evidence="11">
    <location>
        <begin position="723"/>
        <end position="740"/>
    </location>
</feature>
<dbReference type="InterPro" id="IPR045150">
    <property type="entry name" value="CYB561D1/2"/>
</dbReference>